<evidence type="ECO:0000313" key="2">
    <source>
        <dbReference type="Proteomes" id="UP000675554"/>
    </source>
</evidence>
<name>A0A8T4ILM7_9ACTN</name>
<sequence length="63" mass="7332">MRRGPRPQSPRTKRGCTAAAIWCNRQLTEDESGFDFGGRRIRMLSPIEGTEHRHQLFYLQLMA</sequence>
<gene>
    <name evidence="1" type="ORF">KDA82_06635</name>
</gene>
<proteinExistence type="predicted"/>
<evidence type="ECO:0000313" key="1">
    <source>
        <dbReference type="EMBL" id="MBR7672705.1"/>
    </source>
</evidence>
<accession>A0A8T4ILM7</accession>
<dbReference type="Proteomes" id="UP000675554">
    <property type="component" value="Unassembled WGS sequence"/>
</dbReference>
<dbReference type="EMBL" id="JAGSMN010000127">
    <property type="protein sequence ID" value="MBR7672705.1"/>
    <property type="molecule type" value="Genomic_DNA"/>
</dbReference>
<dbReference type="AlphaFoldDB" id="A0A8T4ILM7"/>
<organism evidence="1 2">
    <name type="scientific">Streptomyces daliensis</name>
    <dbReference type="NCBI Taxonomy" id="299421"/>
    <lineage>
        <taxon>Bacteria</taxon>
        <taxon>Bacillati</taxon>
        <taxon>Actinomycetota</taxon>
        <taxon>Actinomycetes</taxon>
        <taxon>Kitasatosporales</taxon>
        <taxon>Streptomycetaceae</taxon>
        <taxon>Streptomyces</taxon>
    </lineage>
</organism>
<comment type="caution">
    <text evidence="1">The sequence shown here is derived from an EMBL/GenBank/DDBJ whole genome shotgun (WGS) entry which is preliminary data.</text>
</comment>
<keyword evidence="2" id="KW-1185">Reference proteome</keyword>
<reference evidence="1" key="1">
    <citation type="submission" date="2021-04" db="EMBL/GenBank/DDBJ databases">
        <title>Sequencing of actinobacteria type strains.</title>
        <authorList>
            <person name="Nguyen G.-S."/>
            <person name="Wentzel A."/>
        </authorList>
    </citation>
    <scope>NUCLEOTIDE SEQUENCE</scope>
    <source>
        <strain evidence="1">DSM 42095</strain>
    </source>
</reference>
<protein>
    <submittedName>
        <fullName evidence="1">Uncharacterized protein</fullName>
    </submittedName>
</protein>